<keyword evidence="3" id="KW-1185">Reference proteome</keyword>
<organism evidence="2 3">
    <name type="scientific">Aphanomyces euteiches</name>
    <dbReference type="NCBI Taxonomy" id="100861"/>
    <lineage>
        <taxon>Eukaryota</taxon>
        <taxon>Sar</taxon>
        <taxon>Stramenopiles</taxon>
        <taxon>Oomycota</taxon>
        <taxon>Saprolegniomycetes</taxon>
        <taxon>Saprolegniales</taxon>
        <taxon>Verrucalvaceae</taxon>
        <taxon>Aphanomyces</taxon>
    </lineage>
</organism>
<gene>
    <name evidence="2" type="ORF">Ae201684_017449</name>
</gene>
<evidence type="ECO:0000313" key="2">
    <source>
        <dbReference type="EMBL" id="KAF0723674.1"/>
    </source>
</evidence>
<dbReference type="EMBL" id="VJMJ01000297">
    <property type="protein sequence ID" value="KAF0723674.1"/>
    <property type="molecule type" value="Genomic_DNA"/>
</dbReference>
<protein>
    <submittedName>
        <fullName evidence="2">Uncharacterized protein</fullName>
    </submittedName>
</protein>
<reference evidence="2 3" key="1">
    <citation type="submission" date="2019-07" db="EMBL/GenBank/DDBJ databases">
        <title>Genomics analysis of Aphanomyces spp. identifies a new class of oomycete effector associated with host adaptation.</title>
        <authorList>
            <person name="Gaulin E."/>
        </authorList>
    </citation>
    <scope>NUCLEOTIDE SEQUENCE [LARGE SCALE GENOMIC DNA]</scope>
    <source>
        <strain evidence="2 3">ATCC 201684</strain>
    </source>
</reference>
<evidence type="ECO:0000256" key="1">
    <source>
        <dbReference type="SAM" id="MobiDB-lite"/>
    </source>
</evidence>
<dbReference type="AlphaFoldDB" id="A0A6G0W987"/>
<proteinExistence type="predicted"/>
<name>A0A6G0W987_9STRA</name>
<dbReference type="VEuPathDB" id="FungiDB:AeMF1_006402"/>
<dbReference type="Proteomes" id="UP000481153">
    <property type="component" value="Unassembled WGS sequence"/>
</dbReference>
<sequence length="243" mass="28024">MSLRCKITKEVEDLILRLDSNTNNNKRKLKLVYDEAFLVVVKQGANTRQAQYIVINDTNMQDVLNLAWSNHQLKSNGGNFFLDTFVYFEKQRSGPQIHRATTDRINWMVRRIHAVPRPQQPGPSASQYIGTIYARSIEEPDFENLPTNPTIEQLNHIDNEHATIETRRVAQQDQENDEYRRVRFRLNGDVVHMDVNIADMRIVFGLPNYSLIAPFRPPVVSEGPRTNIADVDHASDDEVEQLV</sequence>
<feature type="region of interest" description="Disordered" evidence="1">
    <location>
        <begin position="222"/>
        <end position="243"/>
    </location>
</feature>
<accession>A0A6G0W987</accession>
<evidence type="ECO:0000313" key="3">
    <source>
        <dbReference type="Proteomes" id="UP000481153"/>
    </source>
</evidence>
<comment type="caution">
    <text evidence="2">The sequence shown here is derived from an EMBL/GenBank/DDBJ whole genome shotgun (WGS) entry which is preliminary data.</text>
</comment>